<feature type="compositionally biased region" description="Basic and acidic residues" evidence="1">
    <location>
        <begin position="172"/>
        <end position="187"/>
    </location>
</feature>
<evidence type="ECO:0000313" key="3">
    <source>
        <dbReference type="Proteomes" id="UP001383192"/>
    </source>
</evidence>
<feature type="region of interest" description="Disordered" evidence="1">
    <location>
        <begin position="355"/>
        <end position="388"/>
    </location>
</feature>
<sequence>MPSNTTHHAHAHTRRQPVNLHLDLPPHSPPQHIPPQTQVVQPPVRPPSRSEFLLRETLLKDGEEREKERRRRPSTGHQRRPSLGANERLPDIGHERRPSCDVASNAMPKQRRASLNRSVTDGDLDLRPVARSPPPLPSTSPLTPHEHILRARLERVLSASSMHSQSSQPNPYEERMVYSPKPRREETPLYLPTPVSAGGASPIQKTGDFFTSQNSRSTSRARSRTEPAPTPLSLPSTSSSRSQSLLFSGPSKTATMPSSRPPPSPATPRKKFAMGLETVPSVSDLRGRGKGRRHEDGMEMITPPPTPPPAAFHLNLAITPIKPPHQRHHTRSNTFDAHTASAQCRQQPGYVSFASVDGLGEPESSEVESEVEADRTREKGKGKWLGIF</sequence>
<accession>A0AAW0CW52</accession>
<organism evidence="2 3">
    <name type="scientific">Paramarasmius palmivorus</name>
    <dbReference type="NCBI Taxonomy" id="297713"/>
    <lineage>
        <taxon>Eukaryota</taxon>
        <taxon>Fungi</taxon>
        <taxon>Dikarya</taxon>
        <taxon>Basidiomycota</taxon>
        <taxon>Agaricomycotina</taxon>
        <taxon>Agaricomycetes</taxon>
        <taxon>Agaricomycetidae</taxon>
        <taxon>Agaricales</taxon>
        <taxon>Marasmiineae</taxon>
        <taxon>Marasmiaceae</taxon>
        <taxon>Paramarasmius</taxon>
    </lineage>
</organism>
<feature type="compositionally biased region" description="Basic and acidic residues" evidence="1">
    <location>
        <begin position="372"/>
        <end position="381"/>
    </location>
</feature>
<feature type="compositionally biased region" description="Basic residues" evidence="1">
    <location>
        <begin position="68"/>
        <end position="80"/>
    </location>
</feature>
<name>A0AAW0CW52_9AGAR</name>
<gene>
    <name evidence="2" type="ORF">VNI00_008430</name>
</gene>
<comment type="caution">
    <text evidence="2">The sequence shown here is derived from an EMBL/GenBank/DDBJ whole genome shotgun (WGS) entry which is preliminary data.</text>
</comment>
<dbReference type="EMBL" id="JAYKXP010000029">
    <property type="protein sequence ID" value="KAK7043076.1"/>
    <property type="molecule type" value="Genomic_DNA"/>
</dbReference>
<feature type="compositionally biased region" description="Basic and acidic residues" evidence="1">
    <location>
        <begin position="52"/>
        <end position="67"/>
    </location>
</feature>
<protein>
    <submittedName>
        <fullName evidence="2">Uncharacterized protein</fullName>
    </submittedName>
</protein>
<reference evidence="2 3" key="1">
    <citation type="submission" date="2024-01" db="EMBL/GenBank/DDBJ databases">
        <title>A draft genome for a cacao thread blight-causing isolate of Paramarasmius palmivorus.</title>
        <authorList>
            <person name="Baruah I.K."/>
            <person name="Bukari Y."/>
            <person name="Amoako-Attah I."/>
            <person name="Meinhardt L.W."/>
            <person name="Bailey B.A."/>
            <person name="Cohen S.P."/>
        </authorList>
    </citation>
    <scope>NUCLEOTIDE SEQUENCE [LARGE SCALE GENOMIC DNA]</scope>
    <source>
        <strain evidence="2 3">GH-12</strain>
    </source>
</reference>
<dbReference type="Proteomes" id="UP001383192">
    <property type="component" value="Unassembled WGS sequence"/>
</dbReference>
<dbReference type="AlphaFoldDB" id="A0AAW0CW52"/>
<feature type="compositionally biased region" description="Low complexity" evidence="1">
    <location>
        <begin position="231"/>
        <end position="258"/>
    </location>
</feature>
<feature type="region of interest" description="Disordered" evidence="1">
    <location>
        <begin position="159"/>
        <end position="304"/>
    </location>
</feature>
<evidence type="ECO:0000256" key="1">
    <source>
        <dbReference type="SAM" id="MobiDB-lite"/>
    </source>
</evidence>
<keyword evidence="3" id="KW-1185">Reference proteome</keyword>
<feature type="compositionally biased region" description="Basic and acidic residues" evidence="1">
    <location>
        <begin position="88"/>
        <end position="99"/>
    </location>
</feature>
<feature type="region of interest" description="Disordered" evidence="1">
    <location>
        <begin position="1"/>
        <end position="144"/>
    </location>
</feature>
<proteinExistence type="predicted"/>
<evidence type="ECO:0000313" key="2">
    <source>
        <dbReference type="EMBL" id="KAK7043076.1"/>
    </source>
</evidence>